<name>A0A413U9W8_9FIRM</name>
<dbReference type="AlphaFoldDB" id="A0A413U9W8"/>
<dbReference type="EMBL" id="QSGD01000068">
    <property type="protein sequence ID" value="RHB00453.1"/>
    <property type="molecule type" value="Genomic_DNA"/>
</dbReference>
<evidence type="ECO:0000313" key="2">
    <source>
        <dbReference type="Proteomes" id="UP000285288"/>
    </source>
</evidence>
<accession>A0A413U9W8</accession>
<organism evidence="1 2">
    <name type="scientific">Holdemanella biformis</name>
    <dbReference type="NCBI Taxonomy" id="1735"/>
    <lineage>
        <taxon>Bacteria</taxon>
        <taxon>Bacillati</taxon>
        <taxon>Bacillota</taxon>
        <taxon>Erysipelotrichia</taxon>
        <taxon>Erysipelotrichales</taxon>
        <taxon>Erysipelotrichaceae</taxon>
        <taxon>Holdemanella</taxon>
    </lineage>
</organism>
<comment type="caution">
    <text evidence="1">The sequence shown here is derived from an EMBL/GenBank/DDBJ whole genome shotgun (WGS) entry which is preliminary data.</text>
</comment>
<gene>
    <name evidence="1" type="ORF">DW907_11350</name>
</gene>
<proteinExistence type="predicted"/>
<evidence type="ECO:0000313" key="1">
    <source>
        <dbReference type="EMBL" id="RHB00453.1"/>
    </source>
</evidence>
<protein>
    <submittedName>
        <fullName evidence="1">Uncharacterized protein</fullName>
    </submittedName>
</protein>
<dbReference type="RefSeq" id="WP_118012295.1">
    <property type="nucleotide sequence ID" value="NZ_QSGD01000068.1"/>
</dbReference>
<dbReference type="Proteomes" id="UP000285288">
    <property type="component" value="Unassembled WGS sequence"/>
</dbReference>
<reference evidence="1 2" key="1">
    <citation type="submission" date="2018-08" db="EMBL/GenBank/DDBJ databases">
        <title>A genome reference for cultivated species of the human gut microbiota.</title>
        <authorList>
            <person name="Zou Y."/>
            <person name="Xue W."/>
            <person name="Luo G."/>
        </authorList>
    </citation>
    <scope>NUCLEOTIDE SEQUENCE [LARGE SCALE GENOMIC DNA]</scope>
    <source>
        <strain evidence="1 2">AM42-13AC</strain>
    </source>
</reference>
<sequence>MHVCVKESRIRRIAKPIISKLSESKLSERYTIMKFVLNELPLKIVKEDIVQQRMHGNYDA</sequence>